<comment type="caution">
    <text evidence="8">The sequence shown here is derived from an EMBL/GenBank/DDBJ whole genome shotgun (WGS) entry which is preliminary data.</text>
</comment>
<dbReference type="InterPro" id="IPR004556">
    <property type="entry name" value="HemK-like"/>
</dbReference>
<dbReference type="NCBIfam" id="TIGR03534">
    <property type="entry name" value="RF_mod_PrmC"/>
    <property type="match status" value="1"/>
</dbReference>
<organism evidence="8 9">
    <name type="scientific">Spongiibacter thalassae</name>
    <dbReference type="NCBI Taxonomy" id="2721624"/>
    <lineage>
        <taxon>Bacteria</taxon>
        <taxon>Pseudomonadati</taxon>
        <taxon>Pseudomonadota</taxon>
        <taxon>Gammaproteobacteria</taxon>
        <taxon>Cellvibrionales</taxon>
        <taxon>Spongiibacteraceae</taxon>
        <taxon>Spongiibacter</taxon>
    </lineage>
</organism>
<dbReference type="Pfam" id="PF17827">
    <property type="entry name" value="PrmC_N"/>
    <property type="match status" value="1"/>
</dbReference>
<feature type="domain" description="Methyltransferase small" evidence="6">
    <location>
        <begin position="106"/>
        <end position="197"/>
    </location>
</feature>
<dbReference type="EMBL" id="JAAWWK010000006">
    <property type="protein sequence ID" value="NKI18942.1"/>
    <property type="molecule type" value="Genomic_DNA"/>
</dbReference>
<evidence type="ECO:0000313" key="8">
    <source>
        <dbReference type="EMBL" id="NKI18942.1"/>
    </source>
</evidence>
<dbReference type="Pfam" id="PF05175">
    <property type="entry name" value="MTS"/>
    <property type="match status" value="1"/>
</dbReference>
<protein>
    <recommendedName>
        <fullName evidence="5">Release factor glutamine methyltransferase</fullName>
        <shortName evidence="5">RF MTase</shortName>
        <ecNumber evidence="5">2.1.1.297</ecNumber>
    </recommendedName>
    <alternativeName>
        <fullName evidence="5">N5-glutamine methyltransferase PrmC</fullName>
    </alternativeName>
    <alternativeName>
        <fullName evidence="5">Protein-(glutamine-N5) MTase PrmC</fullName>
    </alternativeName>
    <alternativeName>
        <fullName evidence="5">Protein-glutamine N-methyltransferase PrmC</fullName>
    </alternativeName>
</protein>
<dbReference type="Gene3D" id="3.40.50.150">
    <property type="entry name" value="Vaccinia Virus protein VP39"/>
    <property type="match status" value="1"/>
</dbReference>
<proteinExistence type="inferred from homology"/>
<feature type="binding site" evidence="5">
    <location>
        <position position="189"/>
    </location>
    <ligand>
        <name>S-adenosyl-L-methionine</name>
        <dbReference type="ChEBI" id="CHEBI:59789"/>
    </ligand>
</feature>
<dbReference type="CDD" id="cd02440">
    <property type="entry name" value="AdoMet_MTases"/>
    <property type="match status" value="1"/>
</dbReference>
<dbReference type="RefSeq" id="WP_168451458.1">
    <property type="nucleotide sequence ID" value="NZ_JAAWWK010000006.1"/>
</dbReference>
<evidence type="ECO:0000256" key="5">
    <source>
        <dbReference type="HAMAP-Rule" id="MF_02126"/>
    </source>
</evidence>
<dbReference type="Proteomes" id="UP000765845">
    <property type="component" value="Unassembled WGS sequence"/>
</dbReference>
<dbReference type="InterPro" id="IPR019874">
    <property type="entry name" value="RF_methyltr_PrmC"/>
</dbReference>
<name>A0ABX1GKR0_9GAMM</name>
<dbReference type="InterPro" id="IPR007848">
    <property type="entry name" value="Small_mtfrase_dom"/>
</dbReference>
<feature type="binding site" evidence="5">
    <location>
        <begin position="122"/>
        <end position="126"/>
    </location>
    <ligand>
        <name>S-adenosyl-L-methionine</name>
        <dbReference type="ChEBI" id="CHEBI:59789"/>
    </ligand>
</feature>
<dbReference type="EC" id="2.1.1.297" evidence="5"/>
<comment type="function">
    <text evidence="5">Methylates the class 1 translation termination release factors RF1/PrfA and RF2/PrfB on the glutamine residue of the universally conserved GGQ motif.</text>
</comment>
<dbReference type="InterPro" id="IPR029063">
    <property type="entry name" value="SAM-dependent_MTases_sf"/>
</dbReference>
<evidence type="ECO:0000259" key="6">
    <source>
        <dbReference type="Pfam" id="PF05175"/>
    </source>
</evidence>
<reference evidence="8 9" key="1">
    <citation type="submission" date="2020-04" db="EMBL/GenBank/DDBJ databases">
        <authorList>
            <person name="Yoon J."/>
        </authorList>
    </citation>
    <scope>NUCLEOTIDE SEQUENCE [LARGE SCALE GENOMIC DNA]</scope>
    <source>
        <strain evidence="8 9">KMU-166</strain>
    </source>
</reference>
<keyword evidence="3 5" id="KW-0949">S-adenosyl-L-methionine</keyword>
<dbReference type="Gene3D" id="1.10.8.10">
    <property type="entry name" value="DNA helicase RuvA subunit, C-terminal domain"/>
    <property type="match status" value="1"/>
</dbReference>
<keyword evidence="2 5" id="KW-0808">Transferase</keyword>
<evidence type="ECO:0000313" key="9">
    <source>
        <dbReference type="Proteomes" id="UP000765845"/>
    </source>
</evidence>
<keyword evidence="9" id="KW-1185">Reference proteome</keyword>
<dbReference type="NCBIfam" id="TIGR00536">
    <property type="entry name" value="hemK_fam"/>
    <property type="match status" value="1"/>
</dbReference>
<comment type="similarity">
    <text evidence="5">Belongs to the protein N5-glutamine methyltransferase family. PrmC subfamily.</text>
</comment>
<dbReference type="InterPro" id="IPR002052">
    <property type="entry name" value="DNA_methylase_N6_adenine_CS"/>
</dbReference>
<evidence type="ECO:0000256" key="4">
    <source>
        <dbReference type="ARBA" id="ARBA00048391"/>
    </source>
</evidence>
<gene>
    <name evidence="5 8" type="primary">prmC</name>
    <name evidence="8" type="ORF">HCU74_16150</name>
</gene>
<accession>A0ABX1GKR0</accession>
<dbReference type="PROSITE" id="PS00092">
    <property type="entry name" value="N6_MTASE"/>
    <property type="match status" value="1"/>
</dbReference>
<dbReference type="PANTHER" id="PTHR18895">
    <property type="entry name" value="HEMK METHYLTRANSFERASE"/>
    <property type="match status" value="1"/>
</dbReference>
<dbReference type="InterPro" id="IPR050320">
    <property type="entry name" value="N5-glutamine_MTase"/>
</dbReference>
<dbReference type="SUPFAM" id="SSF53335">
    <property type="entry name" value="S-adenosyl-L-methionine-dependent methyltransferases"/>
    <property type="match status" value="1"/>
</dbReference>
<dbReference type="GO" id="GO:0032259">
    <property type="term" value="P:methylation"/>
    <property type="evidence" value="ECO:0007669"/>
    <property type="project" value="UniProtKB-KW"/>
</dbReference>
<feature type="binding site" evidence="5">
    <location>
        <begin position="189"/>
        <end position="192"/>
    </location>
    <ligand>
        <name>substrate</name>
    </ligand>
</feature>
<evidence type="ECO:0000256" key="3">
    <source>
        <dbReference type="ARBA" id="ARBA00022691"/>
    </source>
</evidence>
<keyword evidence="1 5" id="KW-0489">Methyltransferase</keyword>
<comment type="catalytic activity">
    <reaction evidence="4 5">
        <text>L-glutaminyl-[peptide chain release factor] + S-adenosyl-L-methionine = N(5)-methyl-L-glutaminyl-[peptide chain release factor] + S-adenosyl-L-homocysteine + H(+)</text>
        <dbReference type="Rhea" id="RHEA:42896"/>
        <dbReference type="Rhea" id="RHEA-COMP:10271"/>
        <dbReference type="Rhea" id="RHEA-COMP:10272"/>
        <dbReference type="ChEBI" id="CHEBI:15378"/>
        <dbReference type="ChEBI" id="CHEBI:30011"/>
        <dbReference type="ChEBI" id="CHEBI:57856"/>
        <dbReference type="ChEBI" id="CHEBI:59789"/>
        <dbReference type="ChEBI" id="CHEBI:61891"/>
        <dbReference type="EC" id="2.1.1.297"/>
    </reaction>
</comment>
<dbReference type="GO" id="GO:0102559">
    <property type="term" value="F:peptide chain release factor N(5)-glutamine methyltransferase activity"/>
    <property type="evidence" value="ECO:0007669"/>
    <property type="project" value="UniProtKB-EC"/>
</dbReference>
<dbReference type="PANTHER" id="PTHR18895:SF74">
    <property type="entry name" value="MTRF1L RELEASE FACTOR GLUTAMINE METHYLTRANSFERASE"/>
    <property type="match status" value="1"/>
</dbReference>
<evidence type="ECO:0000259" key="7">
    <source>
        <dbReference type="Pfam" id="PF17827"/>
    </source>
</evidence>
<feature type="domain" description="Release factor glutamine methyltransferase N-terminal" evidence="7">
    <location>
        <begin position="15"/>
        <end position="77"/>
    </location>
</feature>
<evidence type="ECO:0000256" key="2">
    <source>
        <dbReference type="ARBA" id="ARBA00022679"/>
    </source>
</evidence>
<evidence type="ECO:0000256" key="1">
    <source>
        <dbReference type="ARBA" id="ARBA00022603"/>
    </source>
</evidence>
<sequence>MSSVRSIADALALQHRLVEVSDTPQLDVSLLLCHVLDKPRSYLYTWPERCLDDAQWRCFETLFARRAAGEPIAHILGYRDFWSLRLEVSADTLIPRPDSECLVERVLDHYRGQPAGRLLDLGTGTGALALALASELPTWEIWAVDKHPGAVALAENNRRKLGFQQVSVRQSDWFESLPAELRFDVIISNPPYIDGADPHLQQGDLRYEPASALVAPAEGMADLAYIASAAPGYLCDGGRLYLEHGYQQAPKVREQLSRRGYVDVASYRDYGDHERVTAGCWVEGNQ</sequence>
<feature type="binding site" evidence="5">
    <location>
        <position position="145"/>
    </location>
    <ligand>
        <name>S-adenosyl-L-methionine</name>
        <dbReference type="ChEBI" id="CHEBI:59789"/>
    </ligand>
</feature>
<feature type="binding site" evidence="5">
    <location>
        <position position="173"/>
    </location>
    <ligand>
        <name>S-adenosyl-L-methionine</name>
        <dbReference type="ChEBI" id="CHEBI:59789"/>
    </ligand>
</feature>
<dbReference type="HAMAP" id="MF_02126">
    <property type="entry name" value="RF_methyltr_PrmC"/>
    <property type="match status" value="1"/>
</dbReference>
<dbReference type="InterPro" id="IPR040758">
    <property type="entry name" value="PrmC_N"/>
</dbReference>